<dbReference type="GO" id="GO:0042254">
    <property type="term" value="P:ribosome biogenesis"/>
    <property type="evidence" value="ECO:0007669"/>
    <property type="project" value="UniProtKB-KW"/>
</dbReference>
<dbReference type="CDD" id="cd16332">
    <property type="entry name" value="Prp-like"/>
    <property type="match status" value="1"/>
</dbReference>
<proteinExistence type="inferred from homology"/>
<evidence type="ECO:0000256" key="6">
    <source>
        <dbReference type="ARBA" id="ARBA00044538"/>
    </source>
</evidence>
<dbReference type="OrthoDB" id="48998at2"/>
<gene>
    <name evidence="7" type="ORF">C7P63_06670</name>
</gene>
<keyword evidence="1" id="KW-0690">Ribosome biogenesis</keyword>
<reference evidence="7 8" key="1">
    <citation type="submission" date="2018-03" db="EMBL/GenBank/DDBJ databases">
        <authorList>
            <person name="Gulvik C.A."/>
        </authorList>
    </citation>
    <scope>NUCLEOTIDE SEQUENCE [LARGE SCALE GENOMIC DNA]</scope>
    <source>
        <strain evidence="7 8">JCM 31581</strain>
    </source>
</reference>
<dbReference type="RefSeq" id="WP_125943379.1">
    <property type="nucleotide sequence ID" value="NZ_PXZH01000002.1"/>
</dbReference>
<keyword evidence="3" id="KW-0378">Hydrolase</keyword>
<evidence type="ECO:0000313" key="7">
    <source>
        <dbReference type="EMBL" id="RST89445.1"/>
    </source>
</evidence>
<keyword evidence="8" id="KW-1185">Reference proteome</keyword>
<protein>
    <recommendedName>
        <fullName evidence="6">Ribosomal processing cysteine protease Prp</fullName>
    </recommendedName>
</protein>
<dbReference type="EMBL" id="PXZH01000002">
    <property type="protein sequence ID" value="RST89445.1"/>
    <property type="molecule type" value="Genomic_DNA"/>
</dbReference>
<dbReference type="GO" id="GO:0008234">
    <property type="term" value="F:cysteine-type peptidase activity"/>
    <property type="evidence" value="ECO:0007669"/>
    <property type="project" value="UniProtKB-KW"/>
</dbReference>
<evidence type="ECO:0000256" key="3">
    <source>
        <dbReference type="ARBA" id="ARBA00022801"/>
    </source>
</evidence>
<comment type="caution">
    <text evidence="7">The sequence shown here is derived from an EMBL/GenBank/DDBJ whole genome shotgun (WGS) entry which is preliminary data.</text>
</comment>
<dbReference type="PANTHER" id="PTHR39178:SF1">
    <property type="entry name" value="RIBOSOMAL-PROCESSING CYSTEINE PROTEASE PRP"/>
    <property type="match status" value="1"/>
</dbReference>
<dbReference type="GO" id="GO:0006508">
    <property type="term" value="P:proteolysis"/>
    <property type="evidence" value="ECO:0007669"/>
    <property type="project" value="UniProtKB-KW"/>
</dbReference>
<dbReference type="PANTHER" id="PTHR39178">
    <property type="entry name" value="HYPOTHETICAL RIBOSOME-ASSOCIATED PROTEIN"/>
    <property type="match status" value="1"/>
</dbReference>
<organism evidence="7 8">
    <name type="scientific">Vagococcus humatus</name>
    <dbReference type="NCBI Taxonomy" id="1889241"/>
    <lineage>
        <taxon>Bacteria</taxon>
        <taxon>Bacillati</taxon>
        <taxon>Bacillota</taxon>
        <taxon>Bacilli</taxon>
        <taxon>Lactobacillales</taxon>
        <taxon>Enterococcaceae</taxon>
        <taxon>Vagococcus</taxon>
    </lineage>
</organism>
<name>A0A3R9YJV9_9ENTE</name>
<evidence type="ECO:0000256" key="4">
    <source>
        <dbReference type="ARBA" id="ARBA00022807"/>
    </source>
</evidence>
<evidence type="ECO:0000256" key="2">
    <source>
        <dbReference type="ARBA" id="ARBA00022670"/>
    </source>
</evidence>
<evidence type="ECO:0000313" key="8">
    <source>
        <dbReference type="Proteomes" id="UP000277864"/>
    </source>
</evidence>
<evidence type="ECO:0000256" key="5">
    <source>
        <dbReference type="ARBA" id="ARBA00044503"/>
    </source>
</evidence>
<evidence type="ECO:0000256" key="1">
    <source>
        <dbReference type="ARBA" id="ARBA00022517"/>
    </source>
</evidence>
<dbReference type="Gene3D" id="3.30.70.1490">
    <property type="entry name" value="Cysteine protease Prp"/>
    <property type="match status" value="1"/>
</dbReference>
<keyword evidence="2 7" id="KW-0645">Protease</keyword>
<comment type="similarity">
    <text evidence="5">Belongs to the Prp family.</text>
</comment>
<dbReference type="Pfam" id="PF04327">
    <property type="entry name" value="Peptidase_Prp"/>
    <property type="match status" value="1"/>
</dbReference>
<accession>A0A3R9YJV9</accession>
<dbReference type="SUPFAM" id="SSF118010">
    <property type="entry name" value="TM1457-like"/>
    <property type="match status" value="1"/>
</dbReference>
<dbReference type="AlphaFoldDB" id="A0A3R9YJV9"/>
<dbReference type="InterPro" id="IPR007422">
    <property type="entry name" value="Peptidase_Prp"/>
</dbReference>
<dbReference type="Proteomes" id="UP000277864">
    <property type="component" value="Unassembled WGS sequence"/>
</dbReference>
<dbReference type="InterPro" id="IPR036764">
    <property type="entry name" value="Peptidase_Prp_sf"/>
</dbReference>
<sequence length="114" mass="12463">MIQGKIIRETDGRVVSFELTGHAEAGPFGSDIVCAATSALTINAVNGVEALAGFTPLVETDEQNGGYLRFETVEDITQEQSNIAQIILENLVLGLTNIEEQYSEYIQIQTYTKH</sequence>
<keyword evidence="4" id="KW-0788">Thiol protease</keyword>